<keyword evidence="1" id="KW-0472">Membrane</keyword>
<keyword evidence="2" id="KW-0812">Transmembrane</keyword>
<dbReference type="Proteomes" id="UP000760545">
    <property type="component" value="Unassembled WGS sequence"/>
</dbReference>
<proteinExistence type="predicted"/>
<keyword evidence="1" id="KW-1134">Transmembrane beta strand</keyword>
<comment type="caution">
    <text evidence="4">The sequence shown here is derived from an EMBL/GenBank/DDBJ whole genome shotgun (WGS) entry which is preliminary data.</text>
</comment>
<feature type="domain" description="POTRA" evidence="3">
    <location>
        <begin position="180"/>
        <end position="235"/>
    </location>
</feature>
<evidence type="ECO:0000256" key="2">
    <source>
        <dbReference type="ARBA" id="ARBA00022692"/>
    </source>
</evidence>
<dbReference type="PANTHER" id="PTHR12815">
    <property type="entry name" value="SORTING AND ASSEMBLY MACHINERY SAMM50 PROTEIN FAMILY MEMBER"/>
    <property type="match status" value="1"/>
</dbReference>
<protein>
    <recommendedName>
        <fullName evidence="3">POTRA domain-containing protein</fullName>
    </recommendedName>
</protein>
<dbReference type="PANTHER" id="PTHR12815:SF18">
    <property type="entry name" value="SORTING AND ASSEMBLY MACHINERY COMPONENT 50 HOMOLOG"/>
    <property type="match status" value="1"/>
</dbReference>
<dbReference type="Gene3D" id="3.10.20.310">
    <property type="entry name" value="membrane protein fhac"/>
    <property type="match status" value="1"/>
</dbReference>
<organism evidence="4 5">
    <name type="scientific">Tamlana crocina</name>
    <dbReference type="NCBI Taxonomy" id="393006"/>
    <lineage>
        <taxon>Bacteria</taxon>
        <taxon>Pseudomonadati</taxon>
        <taxon>Bacteroidota</taxon>
        <taxon>Flavobacteriia</taxon>
        <taxon>Flavobacteriales</taxon>
        <taxon>Flavobacteriaceae</taxon>
        <taxon>Tamlana</taxon>
    </lineage>
</organism>
<accession>A0ABX1DDS9</accession>
<evidence type="ECO:0000313" key="4">
    <source>
        <dbReference type="EMBL" id="NJX14788.1"/>
    </source>
</evidence>
<reference evidence="4 5" key="1">
    <citation type="submission" date="2020-03" db="EMBL/GenBank/DDBJ databases">
        <title>Tamlana sp. nov, isolated from XXX.</title>
        <authorList>
            <person name="Cao W.R."/>
        </authorList>
    </citation>
    <scope>NUCLEOTIDE SEQUENCE [LARGE SCALE GENOMIC DNA]</scope>
    <source>
        <strain evidence="4 5">HST1-43</strain>
    </source>
</reference>
<evidence type="ECO:0000313" key="5">
    <source>
        <dbReference type="Proteomes" id="UP000760545"/>
    </source>
</evidence>
<dbReference type="EMBL" id="JAAVJS010000005">
    <property type="protein sequence ID" value="NJX14788.1"/>
    <property type="molecule type" value="Genomic_DNA"/>
</dbReference>
<keyword evidence="5" id="KW-1185">Reference proteome</keyword>
<name>A0ABX1DDS9_9FLAO</name>
<dbReference type="Pfam" id="PF07244">
    <property type="entry name" value="POTRA"/>
    <property type="match status" value="1"/>
</dbReference>
<gene>
    <name evidence="4" type="ORF">HC176_04745</name>
</gene>
<dbReference type="InterPro" id="IPR039910">
    <property type="entry name" value="D15-like"/>
</dbReference>
<sequence length="563" mass="64703">MKKFTFLLLFIYIIFSPKSFGQNLWLNMKGANSDETKTVDSLNYQKRHIDFKSLTAEVNTTQQTLYKLGYIENEAYPIKKVNDSTFSVKIALKRKFNSIQIYYDNTTLAPSMLKSFSKRITNDYFEIPFHQIEAILGGINQDISEKGLPFSKLRLSEIEVKNNRTLHAQLVVDSNQKPRTIDDITIRGYEKFPRSFLKHYLKIKPGQVFYLSTIKRKTEQLANLNFAEQLKSPEVLFSKDSTILYVYTKKTNSNAFDGFLGFGTNEDSNKLEFDGYLNLNLTNNLNFGESFRLLYKSDENDQKTFESNITMPYIFNSPIGIELALRIFKKDSSFTTTNQTAKINYQINPKHRIALGITSSESSYLQSTTSLTLRDYNSNFFTISHQYNNLQASNLLFPVKSHFNIEIGTGKRKTESDSEKQTLLTLNASNIFNLNAKNSIYLRTTGSYLQSDNYFKNELFRFGGINSIRGFEENSLFASLFGIINTEYRYQLANTVYIHTIFDAAYFDNKITSVQQKLFGFGFGFGLLTKAGLFKLNYANGKNENSNFKLSDSKVHLSLTAYF</sequence>
<evidence type="ECO:0000256" key="1">
    <source>
        <dbReference type="ARBA" id="ARBA00022452"/>
    </source>
</evidence>
<dbReference type="Gene3D" id="2.40.160.50">
    <property type="entry name" value="membrane protein fhac: a member of the omp85/tpsb transporter family"/>
    <property type="match status" value="1"/>
</dbReference>
<dbReference type="InterPro" id="IPR010827">
    <property type="entry name" value="BamA/TamA_POTRA"/>
</dbReference>
<evidence type="ECO:0000259" key="3">
    <source>
        <dbReference type="Pfam" id="PF07244"/>
    </source>
</evidence>